<feature type="transmembrane region" description="Helical" evidence="1">
    <location>
        <begin position="21"/>
        <end position="49"/>
    </location>
</feature>
<evidence type="ECO:0000256" key="1">
    <source>
        <dbReference type="SAM" id="Phobius"/>
    </source>
</evidence>
<feature type="transmembrane region" description="Helical" evidence="1">
    <location>
        <begin position="133"/>
        <end position="151"/>
    </location>
</feature>
<evidence type="ECO:0000313" key="3">
    <source>
        <dbReference type="Proteomes" id="UP000602087"/>
    </source>
</evidence>
<evidence type="ECO:0008006" key="4">
    <source>
        <dbReference type="Google" id="ProtNLM"/>
    </source>
</evidence>
<feature type="transmembrane region" description="Helical" evidence="1">
    <location>
        <begin position="202"/>
        <end position="220"/>
    </location>
</feature>
<reference evidence="2" key="1">
    <citation type="submission" date="2020-12" db="EMBL/GenBank/DDBJ databases">
        <title>Sanguibacter suaedae sp. nov., isolated from Suaeda aralocaspica.</title>
        <authorList>
            <person name="Ma Q."/>
        </authorList>
    </citation>
    <scope>NUCLEOTIDE SEQUENCE</scope>
    <source>
        <strain evidence="2">YZGR15</strain>
    </source>
</reference>
<proteinExistence type="predicted"/>
<dbReference type="AlphaFoldDB" id="A0A934MA36"/>
<name>A0A934MA36_9MICO</name>
<dbReference type="RefSeq" id="WP_198733759.1">
    <property type="nucleotide sequence ID" value="NZ_JAEINH010000006.1"/>
</dbReference>
<evidence type="ECO:0000313" key="2">
    <source>
        <dbReference type="EMBL" id="MBI9115210.1"/>
    </source>
</evidence>
<feature type="transmembrane region" description="Helical" evidence="1">
    <location>
        <begin position="271"/>
        <end position="290"/>
    </location>
</feature>
<comment type="caution">
    <text evidence="2">The sequence shown here is derived from an EMBL/GenBank/DDBJ whole genome shotgun (WGS) entry which is preliminary data.</text>
</comment>
<dbReference type="EMBL" id="JAEINH010000006">
    <property type="protein sequence ID" value="MBI9115210.1"/>
    <property type="molecule type" value="Genomic_DNA"/>
</dbReference>
<keyword evidence="3" id="KW-1185">Reference proteome</keyword>
<feature type="transmembrane region" description="Helical" evidence="1">
    <location>
        <begin position="479"/>
        <end position="499"/>
    </location>
</feature>
<organism evidence="2 3">
    <name type="scientific">Sanguibacter suaedae</name>
    <dbReference type="NCBI Taxonomy" id="2795737"/>
    <lineage>
        <taxon>Bacteria</taxon>
        <taxon>Bacillati</taxon>
        <taxon>Actinomycetota</taxon>
        <taxon>Actinomycetes</taxon>
        <taxon>Micrococcales</taxon>
        <taxon>Sanguibacteraceae</taxon>
        <taxon>Sanguibacter</taxon>
    </lineage>
</organism>
<feature type="transmembrane region" description="Helical" evidence="1">
    <location>
        <begin position="302"/>
        <end position="319"/>
    </location>
</feature>
<dbReference type="Proteomes" id="UP000602087">
    <property type="component" value="Unassembled WGS sequence"/>
</dbReference>
<feature type="transmembrane region" description="Helical" evidence="1">
    <location>
        <begin position="447"/>
        <end position="473"/>
    </location>
</feature>
<gene>
    <name evidence="2" type="ORF">JAV76_09335</name>
</gene>
<protein>
    <recommendedName>
        <fullName evidence="4">ABC-2 type transport system permease protein</fullName>
    </recommendedName>
</protein>
<keyword evidence="1" id="KW-0472">Membrane</keyword>
<feature type="transmembrane region" description="Helical" evidence="1">
    <location>
        <begin position="100"/>
        <end position="127"/>
    </location>
</feature>
<feature type="transmembrane region" description="Helical" evidence="1">
    <location>
        <begin position="232"/>
        <end position="251"/>
    </location>
</feature>
<feature type="transmembrane region" description="Helical" evidence="1">
    <location>
        <begin position="325"/>
        <end position="348"/>
    </location>
</feature>
<keyword evidence="1" id="KW-0812">Transmembrane</keyword>
<sequence>MVAHLLRLRLTMLGNGLRRSTWQVIGLVLGALYASSVFVGVLSGLAYLGRRDAELATTVLVLGGSLLVLAWWFLPLVAFGVDGSLDPHKLAPYAIPRKDLLLGLALAGVLGIPGIVTLLGVLGTAVVWARSPAAVAASVVCALVAVATCVVGSRASTTVLAPLRTSRRFREVAGVVVFLPVFVVVPALGWASRELEADRLSFTEFGVIISWLPFGAVWAVPGDVAEGDLGMAALRFAVAVGVVVVLVFTWSRALDRQVGAPVRGGTGGARVRGLGFLGAVRGSVVGAVAARCLTYWVRDPRYASSLAVVPLLPFLLVFLDAGNGTALLFLAPLAAFLLGWIVSADVAYDHGAFWLHVVTGVSGRDDRLGRVLAAGVVGLPVTLVFAVGSVWWTDRWADLPTVLGTGVAVLLSTLGLSSVVSARFPYPVPRPGEGPFASPQGSAVASLAVQTCGWLVLGALLLPTTVLAVGAVVTGTAALGWATLATGVSSGILWAVVGLRVGARIYDARSPELLQQVLASR</sequence>
<feature type="transmembrane region" description="Helical" evidence="1">
    <location>
        <begin position="368"/>
        <end position="391"/>
    </location>
</feature>
<accession>A0A934MA36</accession>
<feature type="transmembrane region" description="Helical" evidence="1">
    <location>
        <begin position="172"/>
        <end position="190"/>
    </location>
</feature>
<feature type="transmembrane region" description="Helical" evidence="1">
    <location>
        <begin position="55"/>
        <end position="79"/>
    </location>
</feature>
<keyword evidence="1" id="KW-1133">Transmembrane helix</keyword>